<sequence length="154" mass="15534">MKRILLATAALAMFAGASVADEDEPFEMQIDARQGIMDYRAIQMGVLGPMVKGEVEYNAEAAQKAADALLAASTIDTSMLWPQGSDSDAVASSGALPALWAEGSDAGAKGQAMVDAATALQAAAGGGLDALKAAFGPVGGACGDCHKAYRKPNG</sequence>
<organism evidence="7 8">
    <name type="scientific">Albidovulum sediminis</name>
    <dbReference type="NCBI Taxonomy" id="3066345"/>
    <lineage>
        <taxon>Bacteria</taxon>
        <taxon>Pseudomonadati</taxon>
        <taxon>Pseudomonadota</taxon>
        <taxon>Alphaproteobacteria</taxon>
        <taxon>Rhodobacterales</taxon>
        <taxon>Paracoccaceae</taxon>
        <taxon>Albidovulum</taxon>
    </lineage>
</organism>
<evidence type="ECO:0000256" key="4">
    <source>
        <dbReference type="ARBA" id="ARBA00022982"/>
    </source>
</evidence>
<dbReference type="RefSeq" id="WP_261494221.1">
    <property type="nucleotide sequence ID" value="NZ_JAOCQF010000001.1"/>
</dbReference>
<dbReference type="EMBL" id="JAOCQF010000001">
    <property type="protein sequence ID" value="MCT8328800.1"/>
    <property type="molecule type" value="Genomic_DNA"/>
</dbReference>
<dbReference type="Proteomes" id="UP001205601">
    <property type="component" value="Unassembled WGS sequence"/>
</dbReference>
<dbReference type="PRINTS" id="PR00608">
    <property type="entry name" value="CYTCHROMECII"/>
</dbReference>
<evidence type="ECO:0000256" key="5">
    <source>
        <dbReference type="ARBA" id="ARBA00023004"/>
    </source>
</evidence>
<feature type="chain" id="PRO_5046467793" evidence="6">
    <location>
        <begin position="21"/>
        <end position="154"/>
    </location>
</feature>
<dbReference type="PROSITE" id="PS51009">
    <property type="entry name" value="CYTCII"/>
    <property type="match status" value="1"/>
</dbReference>
<keyword evidence="1" id="KW-0813">Transport</keyword>
<dbReference type="PIRSF" id="PIRSF000027">
    <property type="entry name" value="Cytc_c_prime"/>
    <property type="match status" value="1"/>
</dbReference>
<keyword evidence="6" id="KW-0732">Signal</keyword>
<dbReference type="SUPFAM" id="SSF47175">
    <property type="entry name" value="Cytochromes"/>
    <property type="match status" value="1"/>
</dbReference>
<evidence type="ECO:0000256" key="3">
    <source>
        <dbReference type="ARBA" id="ARBA00022723"/>
    </source>
</evidence>
<proteinExistence type="predicted"/>
<evidence type="ECO:0000256" key="1">
    <source>
        <dbReference type="ARBA" id="ARBA00022448"/>
    </source>
</evidence>
<name>A0ABT2NJ93_9RHOB</name>
<keyword evidence="2" id="KW-0349">Heme</keyword>
<keyword evidence="8" id="KW-1185">Reference proteome</keyword>
<evidence type="ECO:0000256" key="6">
    <source>
        <dbReference type="SAM" id="SignalP"/>
    </source>
</evidence>
<dbReference type="InterPro" id="IPR010980">
    <property type="entry name" value="Cyt_c/b562"/>
</dbReference>
<dbReference type="Gene3D" id="1.20.120.10">
    <property type="entry name" value="Cytochrome c/b562"/>
    <property type="match status" value="1"/>
</dbReference>
<comment type="caution">
    <text evidence="7">The sequence shown here is derived from an EMBL/GenBank/DDBJ whole genome shotgun (WGS) entry which is preliminary data.</text>
</comment>
<protein>
    <submittedName>
        <fullName evidence="7">Cytochrome c</fullName>
    </submittedName>
</protein>
<reference evidence="8" key="1">
    <citation type="submission" date="2023-07" db="EMBL/GenBank/DDBJ databases">
        <title>Defluviimonas sediminis sp. nov., isolated from mangrove sediment.</title>
        <authorList>
            <person name="Liu L."/>
            <person name="Li J."/>
            <person name="Huang Y."/>
            <person name="Pan J."/>
            <person name="Li M."/>
        </authorList>
    </citation>
    <scope>NUCLEOTIDE SEQUENCE [LARGE SCALE GENOMIC DNA]</scope>
    <source>
        <strain evidence="8">FT324</strain>
    </source>
</reference>
<keyword evidence="4" id="KW-0249">Electron transport</keyword>
<dbReference type="InterPro" id="IPR015984">
    <property type="entry name" value="Cyt_c_prime_subgr"/>
</dbReference>
<dbReference type="InterPro" id="IPR012127">
    <property type="entry name" value="Cyt_c_prime"/>
</dbReference>
<dbReference type="InterPro" id="IPR002321">
    <property type="entry name" value="Cyt_c_II"/>
</dbReference>
<keyword evidence="5" id="KW-0408">Iron</keyword>
<feature type="signal peptide" evidence="6">
    <location>
        <begin position="1"/>
        <end position="20"/>
    </location>
</feature>
<evidence type="ECO:0000313" key="7">
    <source>
        <dbReference type="EMBL" id="MCT8328800.1"/>
    </source>
</evidence>
<gene>
    <name evidence="7" type="ORF">N5I32_04640</name>
</gene>
<accession>A0ABT2NJ93</accession>
<evidence type="ECO:0000256" key="2">
    <source>
        <dbReference type="ARBA" id="ARBA00022617"/>
    </source>
</evidence>
<dbReference type="Pfam" id="PF01322">
    <property type="entry name" value="Cytochrom_C_2"/>
    <property type="match status" value="1"/>
</dbReference>
<evidence type="ECO:0000313" key="8">
    <source>
        <dbReference type="Proteomes" id="UP001205601"/>
    </source>
</evidence>
<keyword evidence="3" id="KW-0479">Metal-binding</keyword>